<evidence type="ECO:0000313" key="4">
    <source>
        <dbReference type="Ensembl" id="ENSPKIP00000030634.1"/>
    </source>
</evidence>
<dbReference type="GO" id="GO:2000344">
    <property type="term" value="P:positive regulation of acrosome reaction"/>
    <property type="evidence" value="ECO:0007669"/>
    <property type="project" value="TreeGrafter"/>
</dbReference>
<feature type="domain" description="ZP" evidence="3">
    <location>
        <begin position="78"/>
        <end position="319"/>
    </location>
</feature>
<dbReference type="KEGG" id="pki:111833050"/>
<keyword evidence="2" id="KW-0732">Signal</keyword>
<dbReference type="OrthoDB" id="8957685at2759"/>
<evidence type="ECO:0000256" key="1">
    <source>
        <dbReference type="ARBA" id="ARBA00023157"/>
    </source>
</evidence>
<evidence type="ECO:0000256" key="2">
    <source>
        <dbReference type="SAM" id="SignalP"/>
    </source>
</evidence>
<accession>A0A3B3SIQ7</accession>
<dbReference type="PANTHER" id="PTHR11576:SF16">
    <property type="entry name" value="ZONA PELLUCIDA SPERM-BINDING PROTEIN 3"/>
    <property type="match status" value="1"/>
</dbReference>
<organism evidence="4 5">
    <name type="scientific">Paramormyrops kingsleyae</name>
    <dbReference type="NCBI Taxonomy" id="1676925"/>
    <lineage>
        <taxon>Eukaryota</taxon>
        <taxon>Metazoa</taxon>
        <taxon>Chordata</taxon>
        <taxon>Craniata</taxon>
        <taxon>Vertebrata</taxon>
        <taxon>Euteleostomi</taxon>
        <taxon>Actinopterygii</taxon>
        <taxon>Neopterygii</taxon>
        <taxon>Teleostei</taxon>
        <taxon>Osteoglossocephala</taxon>
        <taxon>Osteoglossomorpha</taxon>
        <taxon>Osteoglossiformes</taxon>
        <taxon>Mormyridae</taxon>
        <taxon>Paramormyrops</taxon>
    </lineage>
</organism>
<reference evidence="4" key="2">
    <citation type="submission" date="2025-09" db="UniProtKB">
        <authorList>
            <consortium name="Ensembl"/>
        </authorList>
    </citation>
    <scope>IDENTIFICATION</scope>
</reference>
<keyword evidence="5" id="KW-1185">Reference proteome</keyword>
<dbReference type="PANTHER" id="PTHR11576">
    <property type="entry name" value="ZONA PELLUCIDA SPERM-BINDING PROTEIN 3"/>
    <property type="match status" value="1"/>
</dbReference>
<dbReference type="InterPro" id="IPR042235">
    <property type="entry name" value="ZP-C_dom"/>
</dbReference>
<dbReference type="PROSITE" id="PS51034">
    <property type="entry name" value="ZP_2"/>
    <property type="match status" value="1"/>
</dbReference>
<sequence>MNFFTLYVCVTCLSWALAVRSPGISRATGAYELPSVTESKGRRLGTRARLWPGFRVPSPVSKRLPPGRFVFLPGVHITCSSSEVIVRVKKRLSVSSDAKRLRLGRSCVSNGADRLSGDLLFRYPITACDVVRELGPTYILYRFVLRYSSQRAGVLRHRLECHLNRYHYVHQLAVKPTWRTPISKVLRNRLGSYQIQQMNADWTGRRTSSTYFLGQKVNLRASADFLPPGGKLYVDYCYATASEVPWSTPSHMVVGNFGCMVETTGFFATRSCGSVSFSFRAFQLSHGPSAQVFLHCRLFVMVGGPSAAAKSCSYNAEEGRWQDLTGPDSVCDCCDSSCNPSKGKNQMLEGFHSSGLFVFSKKSRSLGTIPAWNTSSHLPTLDVTDNSNTSGEDDLVWQNNYDEKEKVDILLHKDLNPEEVCRERQEKSLLKALMPPCQKEEGSVEVSCDPGLRMGKPKCPISSGLSDKLAPSSVKGGVEDDYSNYGLVSGMGEVMLLSDH</sequence>
<dbReference type="Proteomes" id="UP000261540">
    <property type="component" value="Unplaced"/>
</dbReference>
<dbReference type="Gene3D" id="2.60.40.3210">
    <property type="entry name" value="Zona pellucida, ZP-N domain"/>
    <property type="match status" value="1"/>
</dbReference>
<proteinExistence type="predicted"/>
<dbReference type="SMART" id="SM00241">
    <property type="entry name" value="ZP"/>
    <property type="match status" value="1"/>
</dbReference>
<feature type="signal peptide" evidence="2">
    <location>
        <begin position="1"/>
        <end position="18"/>
    </location>
</feature>
<dbReference type="Gene3D" id="2.60.40.4100">
    <property type="entry name" value="Zona pellucida, ZP-C domain"/>
    <property type="match status" value="1"/>
</dbReference>
<dbReference type="InterPro" id="IPR001507">
    <property type="entry name" value="ZP_dom"/>
</dbReference>
<dbReference type="InterPro" id="IPR055355">
    <property type="entry name" value="ZP-C"/>
</dbReference>
<dbReference type="GO" id="GO:0035803">
    <property type="term" value="P:egg coat formation"/>
    <property type="evidence" value="ECO:0007669"/>
    <property type="project" value="TreeGrafter"/>
</dbReference>
<dbReference type="AlphaFoldDB" id="A0A3B3SIQ7"/>
<dbReference type="Ensembl" id="ENSPKIT00000011456.1">
    <property type="protein sequence ID" value="ENSPKIP00000030634.1"/>
    <property type="gene ID" value="ENSPKIG00000011421.1"/>
</dbReference>
<protein>
    <submittedName>
        <fullName evidence="4">Zona pellucida sperm-binding protein 3-like</fullName>
    </submittedName>
</protein>
<dbReference type="Pfam" id="PF00100">
    <property type="entry name" value="Zona_pellucida"/>
    <property type="match status" value="1"/>
</dbReference>
<name>A0A3B3SIQ7_9TELE</name>
<dbReference type="RefSeq" id="XP_023646725.1">
    <property type="nucleotide sequence ID" value="XM_023790957.2"/>
</dbReference>
<dbReference type="GO" id="GO:0032190">
    <property type="term" value="F:acrosin binding"/>
    <property type="evidence" value="ECO:0007669"/>
    <property type="project" value="TreeGrafter"/>
</dbReference>
<dbReference type="FunFam" id="2.60.40.4100:FF:000002">
    <property type="entry name" value="Zona pellucida sperm-binding protein 3"/>
    <property type="match status" value="1"/>
</dbReference>
<evidence type="ECO:0000259" key="3">
    <source>
        <dbReference type="PROSITE" id="PS51034"/>
    </source>
</evidence>
<keyword evidence="1" id="KW-1015">Disulfide bond</keyword>
<reference evidence="4" key="1">
    <citation type="submission" date="2025-08" db="UniProtKB">
        <authorList>
            <consortium name="Ensembl"/>
        </authorList>
    </citation>
    <scope>IDENTIFICATION</scope>
</reference>
<dbReference type="GeneID" id="111833050"/>
<feature type="chain" id="PRO_5017267071" evidence="2">
    <location>
        <begin position="19"/>
        <end position="500"/>
    </location>
</feature>
<dbReference type="GO" id="GO:0031012">
    <property type="term" value="C:extracellular matrix"/>
    <property type="evidence" value="ECO:0007669"/>
    <property type="project" value="TreeGrafter"/>
</dbReference>
<dbReference type="GO" id="GO:0007339">
    <property type="term" value="P:binding of sperm to zona pellucida"/>
    <property type="evidence" value="ECO:0007669"/>
    <property type="project" value="TreeGrafter"/>
</dbReference>
<evidence type="ECO:0000313" key="5">
    <source>
        <dbReference type="Proteomes" id="UP000261540"/>
    </source>
</evidence>
<dbReference type="GeneTree" id="ENSGT01030000234567"/>